<accession>A0A507B4U0</accession>
<protein>
    <submittedName>
        <fullName evidence="2">Uncharacterized protein</fullName>
    </submittedName>
</protein>
<dbReference type="AlphaFoldDB" id="A0A507B4U0"/>
<organism evidence="2 3">
    <name type="scientific">Thyridium curvatum</name>
    <dbReference type="NCBI Taxonomy" id="1093900"/>
    <lineage>
        <taxon>Eukaryota</taxon>
        <taxon>Fungi</taxon>
        <taxon>Dikarya</taxon>
        <taxon>Ascomycota</taxon>
        <taxon>Pezizomycotina</taxon>
        <taxon>Sordariomycetes</taxon>
        <taxon>Sordariomycetidae</taxon>
        <taxon>Thyridiales</taxon>
        <taxon>Thyridiaceae</taxon>
        <taxon>Thyridium</taxon>
    </lineage>
</organism>
<keyword evidence="3" id="KW-1185">Reference proteome</keyword>
<name>A0A507B4U0_9PEZI</name>
<reference evidence="2 3" key="1">
    <citation type="submission" date="2019-06" db="EMBL/GenBank/DDBJ databases">
        <title>Draft genome sequence of the filamentous fungus Phialemoniopsis curvata isolated from diesel fuel.</title>
        <authorList>
            <person name="Varaljay V.A."/>
            <person name="Lyon W.J."/>
            <person name="Crouch A.L."/>
            <person name="Drake C.E."/>
            <person name="Hollomon J.M."/>
            <person name="Nadeau L.J."/>
            <person name="Nunn H.S."/>
            <person name="Stevenson B.S."/>
            <person name="Bojanowski C.L."/>
            <person name="Crookes-Goodson W.J."/>
        </authorList>
    </citation>
    <scope>NUCLEOTIDE SEQUENCE [LARGE SCALE GENOMIC DNA]</scope>
    <source>
        <strain evidence="2 3">D216</strain>
    </source>
</reference>
<proteinExistence type="predicted"/>
<dbReference type="GeneID" id="41972609"/>
<dbReference type="EMBL" id="SKBQ01000026">
    <property type="protein sequence ID" value="TPX14767.1"/>
    <property type="molecule type" value="Genomic_DNA"/>
</dbReference>
<evidence type="ECO:0000313" key="2">
    <source>
        <dbReference type="EMBL" id="TPX14767.1"/>
    </source>
</evidence>
<feature type="region of interest" description="Disordered" evidence="1">
    <location>
        <begin position="156"/>
        <end position="206"/>
    </location>
</feature>
<dbReference type="RefSeq" id="XP_030996478.1">
    <property type="nucleotide sequence ID" value="XM_031139653.1"/>
</dbReference>
<feature type="compositionally biased region" description="Acidic residues" evidence="1">
    <location>
        <begin position="165"/>
        <end position="189"/>
    </location>
</feature>
<gene>
    <name evidence="2" type="ORF">E0L32_005162</name>
</gene>
<evidence type="ECO:0000256" key="1">
    <source>
        <dbReference type="SAM" id="MobiDB-lite"/>
    </source>
</evidence>
<dbReference type="InParanoid" id="A0A507B4U0"/>
<comment type="caution">
    <text evidence="2">The sequence shown here is derived from an EMBL/GenBank/DDBJ whole genome shotgun (WGS) entry which is preliminary data.</text>
</comment>
<sequence length="206" mass="23560">MGKTKTPKGRCLKCGTKTTQSCFICGHGFFCSEKCVSTSTTLHQQIHHQGLPSNTAHDLKEAVFYHELLVPASEAHRDYRFCDIDDETQRLQLYVVYEQVFRAAGWCSHLVDKWRKEKVLGDKACGHYERSLDILSRDWACASRRFLNGEDVEYTKVTEPVVSSDQDEDDSDDQEEDDSDDNDESEDEKMDNSDKEMDISVDDNAN</sequence>
<dbReference type="Proteomes" id="UP000319257">
    <property type="component" value="Unassembled WGS sequence"/>
</dbReference>
<evidence type="ECO:0000313" key="3">
    <source>
        <dbReference type="Proteomes" id="UP000319257"/>
    </source>
</evidence>